<evidence type="ECO:0000313" key="3">
    <source>
        <dbReference type="Proteomes" id="UP001159364"/>
    </source>
</evidence>
<dbReference type="GO" id="GO:0071008">
    <property type="term" value="C:U2-type post-mRNA release spliceosomal complex"/>
    <property type="evidence" value="ECO:0007669"/>
    <property type="project" value="TreeGrafter"/>
</dbReference>
<feature type="region of interest" description="Disordered" evidence="1">
    <location>
        <begin position="1"/>
        <end position="64"/>
    </location>
</feature>
<dbReference type="PANTHER" id="PTHR23329:SF1">
    <property type="entry name" value="TUFTELIN-INTERACTING PROTEIN 11"/>
    <property type="match status" value="1"/>
</dbReference>
<gene>
    <name evidence="2" type="ORF">K2173_024504</name>
</gene>
<keyword evidence="3" id="KW-1185">Reference proteome</keyword>
<evidence type="ECO:0000256" key="1">
    <source>
        <dbReference type="SAM" id="MobiDB-lite"/>
    </source>
</evidence>
<feature type="compositionally biased region" description="Acidic residues" evidence="1">
    <location>
        <begin position="19"/>
        <end position="28"/>
    </location>
</feature>
<organism evidence="2 3">
    <name type="scientific">Erythroxylum novogranatense</name>
    <dbReference type="NCBI Taxonomy" id="1862640"/>
    <lineage>
        <taxon>Eukaryota</taxon>
        <taxon>Viridiplantae</taxon>
        <taxon>Streptophyta</taxon>
        <taxon>Embryophyta</taxon>
        <taxon>Tracheophyta</taxon>
        <taxon>Spermatophyta</taxon>
        <taxon>Magnoliopsida</taxon>
        <taxon>eudicotyledons</taxon>
        <taxon>Gunneridae</taxon>
        <taxon>Pentapetalae</taxon>
        <taxon>rosids</taxon>
        <taxon>fabids</taxon>
        <taxon>Malpighiales</taxon>
        <taxon>Erythroxylaceae</taxon>
        <taxon>Erythroxylum</taxon>
    </lineage>
</organism>
<sequence length="500" mass="58594">MGKGLDNDRNGFKKTEKLEGDDEEEEDIFLSTEFGRRIKEGAQRREQERKEKEAKGRGKVREMKAGDAGEFENYTKGIEMKLMEKMGYKRGRPGEKSARDSKEGLWMKGRKEKQEKYVTVLTNLKNVNAEEEARENGVRIPELQHNVRLAVDLAELDIQKFDRELRNDRETGDGEAKMEIEAAPRKKQLDRMKKIMNLRGKYADDLKLGNLSCSACSFALPLFIREFQGWDTLRNRMFYLLLQYQVLSWQLRDLEPWFWFPGKICCLYLLLKSILDNIVMLKLSAAVESWDPCRKMLWFSNAWHPSDASAYTIFLISSIGHLLGFHCSTIPLHLMVDLMEKFFFAMWLPVLYHWSWSSPNLLEVHRWYIGRKRLLPPELQALEKYLLSVHSRPDMIDRAIEGVEVVQTGFMENLSYIRTRERRQFEARQKAATYALQQVAGPWKSLRLMHNIMAYFVGRNLGGFMMITRYMAMSTSAYIWIVYQSLYAQKDEGWTFVKLG</sequence>
<feature type="compositionally biased region" description="Basic and acidic residues" evidence="1">
    <location>
        <begin position="34"/>
        <end position="64"/>
    </location>
</feature>
<dbReference type="PANTHER" id="PTHR23329">
    <property type="entry name" value="TUFTELIN-INTERACTING PROTEIN 11-RELATED"/>
    <property type="match status" value="1"/>
</dbReference>
<name>A0AAV8SVB1_9ROSI</name>
<dbReference type="GO" id="GO:0000390">
    <property type="term" value="P:spliceosomal complex disassembly"/>
    <property type="evidence" value="ECO:0007669"/>
    <property type="project" value="InterPro"/>
</dbReference>
<dbReference type="Proteomes" id="UP001159364">
    <property type="component" value="Linkage Group LG09"/>
</dbReference>
<proteinExistence type="predicted"/>
<dbReference type="InterPro" id="IPR045211">
    <property type="entry name" value="TFP11/STIP/Ntr1"/>
</dbReference>
<evidence type="ECO:0000313" key="2">
    <source>
        <dbReference type="EMBL" id="KAJ8755959.1"/>
    </source>
</evidence>
<feature type="compositionally biased region" description="Basic and acidic residues" evidence="1">
    <location>
        <begin position="1"/>
        <end position="18"/>
    </location>
</feature>
<dbReference type="AlphaFoldDB" id="A0AAV8SVB1"/>
<dbReference type="EMBL" id="JAIWQS010000009">
    <property type="protein sequence ID" value="KAJ8755959.1"/>
    <property type="molecule type" value="Genomic_DNA"/>
</dbReference>
<comment type="caution">
    <text evidence="2">The sequence shown here is derived from an EMBL/GenBank/DDBJ whole genome shotgun (WGS) entry which is preliminary data.</text>
</comment>
<evidence type="ECO:0008006" key="4">
    <source>
        <dbReference type="Google" id="ProtNLM"/>
    </source>
</evidence>
<reference evidence="2 3" key="1">
    <citation type="submission" date="2021-09" db="EMBL/GenBank/DDBJ databases">
        <title>Genomic insights and catalytic innovation underlie evolution of tropane alkaloids biosynthesis.</title>
        <authorList>
            <person name="Wang Y.-J."/>
            <person name="Tian T."/>
            <person name="Huang J.-P."/>
            <person name="Huang S.-X."/>
        </authorList>
    </citation>
    <scope>NUCLEOTIDE SEQUENCE [LARGE SCALE GENOMIC DNA]</scope>
    <source>
        <strain evidence="2">KIB-2018</strain>
        <tissue evidence="2">Leaf</tissue>
    </source>
</reference>
<protein>
    <recommendedName>
        <fullName evidence="4">Glycerophosphocholine acyltransferase 1</fullName>
    </recommendedName>
</protein>
<accession>A0AAV8SVB1</accession>